<dbReference type="GO" id="GO:0003676">
    <property type="term" value="F:nucleic acid binding"/>
    <property type="evidence" value="ECO:0007669"/>
    <property type="project" value="InterPro"/>
</dbReference>
<protein>
    <submittedName>
        <fullName evidence="1">Uncharacterized protein</fullName>
    </submittedName>
</protein>
<dbReference type="InterPro" id="IPR036397">
    <property type="entry name" value="RNaseH_sf"/>
</dbReference>
<dbReference type="EMBL" id="OY288114">
    <property type="protein sequence ID" value="CAJ0867500.1"/>
    <property type="molecule type" value="Genomic_DNA"/>
</dbReference>
<dbReference type="PANTHER" id="PTHR36015">
    <property type="entry name" value="HOLLIDAY JUNCTION RESOLVASE MOC1, CHLOROPLASTIC-RELATED"/>
    <property type="match status" value="1"/>
</dbReference>
<dbReference type="CDD" id="cd22992">
    <property type="entry name" value="MOC1"/>
    <property type="match status" value="1"/>
</dbReference>
<sequence>MIVLGIDPGLDGAIAVLSDDGELVAIHDMPTLLDGAKGRRAVNPALLAHIVYSTQATGAFCELVGPRPTDGTTGAFGFGRTRGIIEGVAAAVGIPLTMVAPPVWKRCAGIAPGKENKDSARSVAISRWPSQAGLFARKADCDRAEAALIAIAGITRGQSDGR</sequence>
<organism evidence="1">
    <name type="scientific">freshwater sediment metagenome</name>
    <dbReference type="NCBI Taxonomy" id="556182"/>
    <lineage>
        <taxon>unclassified sequences</taxon>
        <taxon>metagenomes</taxon>
        <taxon>ecological metagenomes</taxon>
    </lineage>
</organism>
<evidence type="ECO:0000313" key="1">
    <source>
        <dbReference type="EMBL" id="CAJ0867500.1"/>
    </source>
</evidence>
<gene>
    <name evidence="1" type="ORF">AMST5_01960</name>
</gene>
<dbReference type="Gene3D" id="3.30.420.10">
    <property type="entry name" value="Ribonuclease H-like superfamily/Ribonuclease H"/>
    <property type="match status" value="1"/>
</dbReference>
<dbReference type="InterPro" id="IPR012337">
    <property type="entry name" value="RNaseH-like_sf"/>
</dbReference>
<name>A0AA48RD55_9ZZZZ</name>
<accession>A0AA48RD55</accession>
<dbReference type="AlphaFoldDB" id="A0AA48RD55"/>
<reference evidence="1" key="1">
    <citation type="submission" date="2023-07" db="EMBL/GenBank/DDBJ databases">
        <authorList>
            <person name="Pelsma A.J. K."/>
        </authorList>
    </citation>
    <scope>NUCLEOTIDE SEQUENCE</scope>
</reference>
<proteinExistence type="predicted"/>
<dbReference type="GO" id="GO:0008821">
    <property type="term" value="F:crossover junction DNA endonuclease activity"/>
    <property type="evidence" value="ECO:0007669"/>
    <property type="project" value="InterPro"/>
</dbReference>
<dbReference type="SUPFAM" id="SSF53098">
    <property type="entry name" value="Ribonuclease H-like"/>
    <property type="match status" value="1"/>
</dbReference>
<dbReference type="InterPro" id="IPR045290">
    <property type="entry name" value="MOC1-like"/>
</dbReference>
<dbReference type="PANTHER" id="PTHR36015:SF6">
    <property type="entry name" value="HOLLIDAY JUNCTION RESOLVASE MOC1, CHLOROPLASTIC-RELATED"/>
    <property type="match status" value="1"/>
</dbReference>